<feature type="transmembrane region" description="Helical" evidence="1">
    <location>
        <begin position="64"/>
        <end position="85"/>
    </location>
</feature>
<dbReference type="GeneID" id="85326000"/>
<sequence length="102" mass="10997">DIMLIGRAVDLGDICGNVCVQILSNATDLDMFGVERYLVGVCLVGPIVGSGIVGFVTGRVLKDFNFALCFICRGFFGCGVFARLFDTRSRVGWCCVVWCCVG</sequence>
<keyword evidence="3" id="KW-1185">Reference proteome</keyword>
<organism evidence="2 3">
    <name type="scientific">Lasiosphaeria miniovina</name>
    <dbReference type="NCBI Taxonomy" id="1954250"/>
    <lineage>
        <taxon>Eukaryota</taxon>
        <taxon>Fungi</taxon>
        <taxon>Dikarya</taxon>
        <taxon>Ascomycota</taxon>
        <taxon>Pezizomycotina</taxon>
        <taxon>Sordariomycetes</taxon>
        <taxon>Sordariomycetidae</taxon>
        <taxon>Sordariales</taxon>
        <taxon>Lasiosphaeriaceae</taxon>
        <taxon>Lasiosphaeria</taxon>
    </lineage>
</organism>
<evidence type="ECO:0000313" key="3">
    <source>
        <dbReference type="Proteomes" id="UP001172101"/>
    </source>
</evidence>
<keyword evidence="1" id="KW-1133">Transmembrane helix</keyword>
<dbReference type="AlphaFoldDB" id="A0AA40DM78"/>
<reference evidence="2" key="1">
    <citation type="submission" date="2023-06" db="EMBL/GenBank/DDBJ databases">
        <title>Genome-scale phylogeny and comparative genomics of the fungal order Sordariales.</title>
        <authorList>
            <consortium name="Lawrence Berkeley National Laboratory"/>
            <person name="Hensen N."/>
            <person name="Bonometti L."/>
            <person name="Westerberg I."/>
            <person name="Brannstrom I.O."/>
            <person name="Guillou S."/>
            <person name="Cros-Aarteil S."/>
            <person name="Calhoun S."/>
            <person name="Haridas S."/>
            <person name="Kuo A."/>
            <person name="Mondo S."/>
            <person name="Pangilinan J."/>
            <person name="Riley R."/>
            <person name="LaButti K."/>
            <person name="Andreopoulos B."/>
            <person name="Lipzen A."/>
            <person name="Chen C."/>
            <person name="Yanf M."/>
            <person name="Daum C."/>
            <person name="Ng V."/>
            <person name="Clum A."/>
            <person name="Steindorff A."/>
            <person name="Ohm R."/>
            <person name="Martin F."/>
            <person name="Silar P."/>
            <person name="Natvig D."/>
            <person name="Lalanne C."/>
            <person name="Gautier V."/>
            <person name="Ament-velasquez S.L."/>
            <person name="Kruys A."/>
            <person name="Hutchinson M.I."/>
            <person name="Powell A.J."/>
            <person name="Barry K."/>
            <person name="Miller A.N."/>
            <person name="Grigoriev I.V."/>
            <person name="Debuchy R."/>
            <person name="Gladieux P."/>
            <person name="Thoren M.H."/>
            <person name="Johannesson H."/>
        </authorList>
    </citation>
    <scope>NUCLEOTIDE SEQUENCE</scope>
    <source>
        <strain evidence="2">SMH2392-1A</strain>
    </source>
</reference>
<dbReference type="RefSeq" id="XP_060291061.1">
    <property type="nucleotide sequence ID" value="XM_060442730.1"/>
</dbReference>
<dbReference type="EMBL" id="JAUIRO010000007">
    <property type="protein sequence ID" value="KAK0705967.1"/>
    <property type="molecule type" value="Genomic_DNA"/>
</dbReference>
<evidence type="ECO:0000313" key="2">
    <source>
        <dbReference type="EMBL" id="KAK0705967.1"/>
    </source>
</evidence>
<gene>
    <name evidence="2" type="ORF">B0T26DRAFT_725087</name>
</gene>
<keyword evidence="1" id="KW-0472">Membrane</keyword>
<keyword evidence="1" id="KW-0812">Transmembrane</keyword>
<accession>A0AA40DM78</accession>
<evidence type="ECO:0000256" key="1">
    <source>
        <dbReference type="SAM" id="Phobius"/>
    </source>
</evidence>
<protein>
    <submittedName>
        <fullName evidence="2">Uncharacterized protein</fullName>
    </submittedName>
</protein>
<name>A0AA40DM78_9PEZI</name>
<dbReference type="Proteomes" id="UP001172101">
    <property type="component" value="Unassembled WGS sequence"/>
</dbReference>
<comment type="caution">
    <text evidence="2">The sequence shown here is derived from an EMBL/GenBank/DDBJ whole genome shotgun (WGS) entry which is preliminary data.</text>
</comment>
<proteinExistence type="predicted"/>
<feature type="transmembrane region" description="Helical" evidence="1">
    <location>
        <begin position="37"/>
        <end position="57"/>
    </location>
</feature>
<feature type="non-terminal residue" evidence="2">
    <location>
        <position position="1"/>
    </location>
</feature>